<gene>
    <name evidence="1" type="ordered locus">Minf_2342</name>
</gene>
<dbReference type="AlphaFoldDB" id="B3E0G7"/>
<accession>B3E0G7</accession>
<dbReference type="STRING" id="481448.Minf_2342"/>
<organism evidence="1 2">
    <name type="scientific">Methylacidiphilum infernorum (isolate V4)</name>
    <name type="common">Methylokorus infernorum (strain V4)</name>
    <dbReference type="NCBI Taxonomy" id="481448"/>
    <lineage>
        <taxon>Bacteria</taxon>
        <taxon>Pseudomonadati</taxon>
        <taxon>Verrucomicrobiota</taxon>
        <taxon>Methylacidiphilae</taxon>
        <taxon>Methylacidiphilales</taxon>
        <taxon>Methylacidiphilaceae</taxon>
        <taxon>Methylacidiphilum (ex Ratnadevi et al. 2023)</taxon>
    </lineage>
</organism>
<protein>
    <submittedName>
        <fullName evidence="1">Uncharacterized protein</fullName>
    </submittedName>
</protein>
<name>B3E0G7_METI4</name>
<evidence type="ECO:0000313" key="1">
    <source>
        <dbReference type="EMBL" id="ACD84396.1"/>
    </source>
</evidence>
<dbReference type="EMBL" id="CP000975">
    <property type="protein sequence ID" value="ACD84396.1"/>
    <property type="molecule type" value="Genomic_DNA"/>
</dbReference>
<reference evidence="1 2" key="1">
    <citation type="journal article" date="2008" name="Biol. Direct">
        <title>Complete genome sequence of the extremely acidophilic methanotroph isolate V4, Methylacidiphilum infernorum, a representative of the bacterial phylum Verrucomicrobia.</title>
        <authorList>
            <person name="Hou S."/>
            <person name="Makarova K.S."/>
            <person name="Saw J.H."/>
            <person name="Senin P."/>
            <person name="Ly B.V."/>
            <person name="Zhou Z."/>
            <person name="Ren Y."/>
            <person name="Wang J."/>
            <person name="Galperin M.Y."/>
            <person name="Omelchenko M.V."/>
            <person name="Wolf Y.I."/>
            <person name="Yutin N."/>
            <person name="Koonin E.V."/>
            <person name="Stott M.B."/>
            <person name="Mountain B.W."/>
            <person name="Crowe M.A."/>
            <person name="Smirnova A.V."/>
            <person name="Dunfield P.F."/>
            <person name="Feng L."/>
            <person name="Wang L."/>
            <person name="Alam M."/>
        </authorList>
    </citation>
    <scope>NUCLEOTIDE SEQUENCE [LARGE SCALE GENOMIC DNA]</scope>
    <source>
        <strain evidence="2">Isolate V4</strain>
    </source>
</reference>
<evidence type="ECO:0000313" key="2">
    <source>
        <dbReference type="Proteomes" id="UP000009149"/>
    </source>
</evidence>
<sequence>MHFVLTRWKARLFNLQHNLQDGHCPLERCI</sequence>
<dbReference type="Proteomes" id="UP000009149">
    <property type="component" value="Chromosome"/>
</dbReference>
<dbReference type="HOGENOM" id="CLU_3404351_0_0_0"/>
<proteinExistence type="predicted"/>
<dbReference type="KEGG" id="min:Minf_2342"/>